<dbReference type="AlphaFoldDB" id="A0AAV4H314"/>
<proteinExistence type="predicted"/>
<sequence length="95" mass="11491">MTGVNDRNLYGSERESRQQALQLAKKLQSSTVLGAGEYNYTYDKLRDDVWQSSCNRDFPVCLTYRLLSLIIFSLYHHHYEDHQYYFHYNHHRDRL</sequence>
<keyword evidence="2" id="KW-1185">Reference proteome</keyword>
<gene>
    <name evidence="1" type="ORF">ElyMa_002614900</name>
</gene>
<dbReference type="EMBL" id="BMAT01005384">
    <property type="protein sequence ID" value="GFR92308.1"/>
    <property type="molecule type" value="Genomic_DNA"/>
</dbReference>
<dbReference type="Proteomes" id="UP000762676">
    <property type="component" value="Unassembled WGS sequence"/>
</dbReference>
<protein>
    <submittedName>
        <fullName evidence="1">Uncharacterized protein</fullName>
    </submittedName>
</protein>
<evidence type="ECO:0000313" key="1">
    <source>
        <dbReference type="EMBL" id="GFR92308.1"/>
    </source>
</evidence>
<evidence type="ECO:0000313" key="2">
    <source>
        <dbReference type="Proteomes" id="UP000762676"/>
    </source>
</evidence>
<reference evidence="1 2" key="1">
    <citation type="journal article" date="2021" name="Elife">
        <title>Chloroplast acquisition without the gene transfer in kleptoplastic sea slugs, Plakobranchus ocellatus.</title>
        <authorList>
            <person name="Maeda T."/>
            <person name="Takahashi S."/>
            <person name="Yoshida T."/>
            <person name="Shimamura S."/>
            <person name="Takaki Y."/>
            <person name="Nagai Y."/>
            <person name="Toyoda A."/>
            <person name="Suzuki Y."/>
            <person name="Arimoto A."/>
            <person name="Ishii H."/>
            <person name="Satoh N."/>
            <person name="Nishiyama T."/>
            <person name="Hasebe M."/>
            <person name="Maruyama T."/>
            <person name="Minagawa J."/>
            <person name="Obokata J."/>
            <person name="Shigenobu S."/>
        </authorList>
    </citation>
    <scope>NUCLEOTIDE SEQUENCE [LARGE SCALE GENOMIC DNA]</scope>
</reference>
<comment type="caution">
    <text evidence="1">The sequence shown here is derived from an EMBL/GenBank/DDBJ whole genome shotgun (WGS) entry which is preliminary data.</text>
</comment>
<accession>A0AAV4H314</accession>
<name>A0AAV4H314_9GAST</name>
<organism evidence="1 2">
    <name type="scientific">Elysia marginata</name>
    <dbReference type="NCBI Taxonomy" id="1093978"/>
    <lineage>
        <taxon>Eukaryota</taxon>
        <taxon>Metazoa</taxon>
        <taxon>Spiralia</taxon>
        <taxon>Lophotrochozoa</taxon>
        <taxon>Mollusca</taxon>
        <taxon>Gastropoda</taxon>
        <taxon>Heterobranchia</taxon>
        <taxon>Euthyneura</taxon>
        <taxon>Panpulmonata</taxon>
        <taxon>Sacoglossa</taxon>
        <taxon>Placobranchoidea</taxon>
        <taxon>Plakobranchidae</taxon>
        <taxon>Elysia</taxon>
    </lineage>
</organism>